<protein>
    <submittedName>
        <fullName evidence="2">YlaF family protein</fullName>
    </submittedName>
</protein>
<keyword evidence="1" id="KW-1133">Transmembrane helix</keyword>
<dbReference type="InterPro" id="IPR035211">
    <property type="entry name" value="DUF5325"/>
</dbReference>
<reference evidence="3" key="1">
    <citation type="journal article" date="2019" name="Int. J. Syst. Evol. Microbiol.">
        <title>The Global Catalogue of Microorganisms (GCM) 10K type strain sequencing project: providing services to taxonomists for standard genome sequencing and annotation.</title>
        <authorList>
            <consortium name="The Broad Institute Genomics Platform"/>
            <consortium name="The Broad Institute Genome Sequencing Center for Infectious Disease"/>
            <person name="Wu L."/>
            <person name="Ma J."/>
        </authorList>
    </citation>
    <scope>NUCLEOTIDE SEQUENCE [LARGE SCALE GENOMIC DNA]</scope>
    <source>
        <strain evidence="3">CCUG 56331</strain>
    </source>
</reference>
<accession>A0ABW0R9E1</accession>
<dbReference type="EMBL" id="JBHSNQ010000048">
    <property type="protein sequence ID" value="MFC5541392.1"/>
    <property type="molecule type" value="Genomic_DNA"/>
</dbReference>
<evidence type="ECO:0000313" key="3">
    <source>
        <dbReference type="Proteomes" id="UP001595978"/>
    </source>
</evidence>
<feature type="transmembrane region" description="Helical" evidence="1">
    <location>
        <begin position="7"/>
        <end position="27"/>
    </location>
</feature>
<proteinExistence type="predicted"/>
<evidence type="ECO:0000256" key="1">
    <source>
        <dbReference type="SAM" id="Phobius"/>
    </source>
</evidence>
<comment type="caution">
    <text evidence="2">The sequence shown here is derived from an EMBL/GenBank/DDBJ whole genome shotgun (WGS) entry which is preliminary data.</text>
</comment>
<feature type="transmembrane region" description="Helical" evidence="1">
    <location>
        <begin position="33"/>
        <end position="51"/>
    </location>
</feature>
<name>A0ABW0R9E1_9BACL</name>
<keyword evidence="3" id="KW-1185">Reference proteome</keyword>
<evidence type="ECO:0000313" key="2">
    <source>
        <dbReference type="EMBL" id="MFC5541392.1"/>
    </source>
</evidence>
<keyword evidence="1" id="KW-0812">Transmembrane</keyword>
<dbReference type="Proteomes" id="UP001595978">
    <property type="component" value="Unassembled WGS sequence"/>
</dbReference>
<gene>
    <name evidence="2" type="ORF">ACFPOH_06305</name>
</gene>
<dbReference type="RefSeq" id="WP_342470005.1">
    <property type="nucleotide sequence ID" value="NZ_JBHSNQ010000048.1"/>
</dbReference>
<keyword evidence="1" id="KW-0472">Membrane</keyword>
<sequence length="61" mass="6677">MNKAKFVMLLFSIAALLSMVSIGYAIAIRSVPTIIACIVALCAVMGIGFRMKRKFREKGLL</sequence>
<dbReference type="Pfam" id="PF17259">
    <property type="entry name" value="DUF5325"/>
    <property type="match status" value="1"/>
</dbReference>
<organism evidence="2 3">
    <name type="scientific">Ureibacillus suwonensis</name>
    <dbReference type="NCBI Taxonomy" id="313007"/>
    <lineage>
        <taxon>Bacteria</taxon>
        <taxon>Bacillati</taxon>
        <taxon>Bacillota</taxon>
        <taxon>Bacilli</taxon>
        <taxon>Bacillales</taxon>
        <taxon>Caryophanaceae</taxon>
        <taxon>Ureibacillus</taxon>
    </lineage>
</organism>